<dbReference type="InterPro" id="IPR008490">
    <property type="entry name" value="Transposase_InsH_N"/>
</dbReference>
<name>A0ABV4U1F3_9GAMM</name>
<evidence type="ECO:0000256" key="6">
    <source>
        <dbReference type="SAM" id="MobiDB-lite"/>
    </source>
</evidence>
<comment type="similarity">
    <text evidence="2">Belongs to the transposase 11 family.</text>
</comment>
<evidence type="ECO:0000313" key="10">
    <source>
        <dbReference type="Proteomes" id="UP001575181"/>
    </source>
</evidence>
<evidence type="ECO:0000256" key="5">
    <source>
        <dbReference type="ARBA" id="ARBA00023172"/>
    </source>
</evidence>
<gene>
    <name evidence="9" type="ORF">ACERLL_17750</name>
</gene>
<dbReference type="Proteomes" id="UP001575181">
    <property type="component" value="Unassembled WGS sequence"/>
</dbReference>
<dbReference type="Pfam" id="PF01609">
    <property type="entry name" value="DDE_Tnp_1"/>
    <property type="match status" value="1"/>
</dbReference>
<proteinExistence type="inferred from homology"/>
<evidence type="ECO:0000256" key="4">
    <source>
        <dbReference type="ARBA" id="ARBA00023125"/>
    </source>
</evidence>
<dbReference type="RefSeq" id="WP_373657429.1">
    <property type="nucleotide sequence ID" value="NZ_JBGUAW010000036.1"/>
</dbReference>
<evidence type="ECO:0000259" key="8">
    <source>
        <dbReference type="Pfam" id="PF05598"/>
    </source>
</evidence>
<keyword evidence="3" id="KW-0815">Transposition</keyword>
<dbReference type="Pfam" id="PF05598">
    <property type="entry name" value="DUF772"/>
    <property type="match status" value="1"/>
</dbReference>
<reference evidence="9 10" key="1">
    <citation type="submission" date="2024-08" db="EMBL/GenBank/DDBJ databases">
        <title>Whole-genome sequencing of halo(alkali)philic microorganisms from hypersaline lakes.</title>
        <authorList>
            <person name="Sorokin D.Y."/>
            <person name="Merkel A.Y."/>
            <person name="Messina E."/>
            <person name="Yakimov M."/>
        </authorList>
    </citation>
    <scope>NUCLEOTIDE SEQUENCE [LARGE SCALE GENOMIC DNA]</scope>
    <source>
        <strain evidence="9 10">Cl-TMA</strain>
    </source>
</reference>
<feature type="domain" description="Transposase IS4-like" evidence="7">
    <location>
        <begin position="202"/>
        <end position="355"/>
    </location>
</feature>
<dbReference type="EMBL" id="JBGUAW010000036">
    <property type="protein sequence ID" value="MFA9462641.1"/>
    <property type="molecule type" value="Genomic_DNA"/>
</dbReference>
<sequence length="367" mass="41353">MRGIEDPQDNLFSYVSLEERIPDNHPLRPIRRMVDEALECLSERLDALYADEGRPSIPPERLLRASLLQILYSVRSEKLLMEQLQYNLLFRWFVGLGIDDPVWDPSTFSKNRDRLLDAELSRELLQAVLAPARDQKLLSTEHFSVDGTLVEAWASMKSFQPVVSDDEDDSDSSAGGGRNAPRDFRGEQRTNDTHQSSTDPGAKLYKKAPGQAARLAYLGHLTIENRNGLVVATELTPADGYAERDAAIAMLERMRGRHRITVAADKGYDSRDFVEALRTKLNATPHVAQNDTNRRSAIDGRTTRHPGYAASQKVRKRVEEPFGWAKAAGLLRRPMLRGRETLTGWFNLHAAAYNLIRLRKLLAPDPA</sequence>
<feature type="domain" description="Transposase InsH N-terminal" evidence="8">
    <location>
        <begin position="16"/>
        <end position="114"/>
    </location>
</feature>
<dbReference type="InterPro" id="IPR047959">
    <property type="entry name" value="Transpos_IS5"/>
</dbReference>
<feature type="region of interest" description="Disordered" evidence="6">
    <location>
        <begin position="162"/>
        <end position="204"/>
    </location>
</feature>
<protein>
    <submittedName>
        <fullName evidence="9">IS5 family transposase</fullName>
    </submittedName>
</protein>
<dbReference type="PANTHER" id="PTHR35604">
    <property type="entry name" value="TRANSPOSASE INSH FOR INSERTION SEQUENCE ELEMENT IS5A-RELATED"/>
    <property type="match status" value="1"/>
</dbReference>
<feature type="compositionally biased region" description="Basic and acidic residues" evidence="6">
    <location>
        <begin position="180"/>
        <end position="192"/>
    </location>
</feature>
<dbReference type="InterPro" id="IPR002559">
    <property type="entry name" value="Transposase_11"/>
</dbReference>
<keyword evidence="5" id="KW-0233">DNA recombination</keyword>
<evidence type="ECO:0000256" key="3">
    <source>
        <dbReference type="ARBA" id="ARBA00022578"/>
    </source>
</evidence>
<dbReference type="NCBIfam" id="NF033581">
    <property type="entry name" value="transpos_IS5_4"/>
    <property type="match status" value="1"/>
</dbReference>
<dbReference type="PANTHER" id="PTHR35604:SF2">
    <property type="entry name" value="TRANSPOSASE INSH FOR INSERTION SEQUENCE ELEMENT IS5A-RELATED"/>
    <property type="match status" value="1"/>
</dbReference>
<keyword evidence="10" id="KW-1185">Reference proteome</keyword>
<accession>A0ABV4U1F3</accession>
<evidence type="ECO:0000256" key="1">
    <source>
        <dbReference type="ARBA" id="ARBA00003544"/>
    </source>
</evidence>
<keyword evidence="4" id="KW-0238">DNA-binding</keyword>
<evidence type="ECO:0000256" key="2">
    <source>
        <dbReference type="ARBA" id="ARBA00010075"/>
    </source>
</evidence>
<evidence type="ECO:0000313" key="9">
    <source>
        <dbReference type="EMBL" id="MFA9462641.1"/>
    </source>
</evidence>
<evidence type="ECO:0000259" key="7">
    <source>
        <dbReference type="Pfam" id="PF01609"/>
    </source>
</evidence>
<comment type="function">
    <text evidence="1">Involved in the transposition of the insertion sequence IS5.</text>
</comment>
<comment type="caution">
    <text evidence="9">The sequence shown here is derived from an EMBL/GenBank/DDBJ whole genome shotgun (WGS) entry which is preliminary data.</text>
</comment>
<organism evidence="9 10">
    <name type="scientific">Thiohalorhabdus methylotrophus</name>
    <dbReference type="NCBI Taxonomy" id="3242694"/>
    <lineage>
        <taxon>Bacteria</taxon>
        <taxon>Pseudomonadati</taxon>
        <taxon>Pseudomonadota</taxon>
        <taxon>Gammaproteobacteria</taxon>
        <taxon>Thiohalorhabdales</taxon>
        <taxon>Thiohalorhabdaceae</taxon>
        <taxon>Thiohalorhabdus</taxon>
    </lineage>
</organism>